<feature type="compositionally biased region" description="Low complexity" evidence="2">
    <location>
        <begin position="11"/>
        <end position="47"/>
    </location>
</feature>
<reference evidence="3" key="1">
    <citation type="journal article" date="2021" name="Genome Biol. Evol.">
        <title>The assembled and annotated genome of the fairy-ring fungus Marasmius oreades.</title>
        <authorList>
            <person name="Hiltunen M."/>
            <person name="Ament-Velasquez S.L."/>
            <person name="Johannesson H."/>
        </authorList>
    </citation>
    <scope>NUCLEOTIDE SEQUENCE</scope>
    <source>
        <strain evidence="3">03SP1</strain>
    </source>
</reference>
<dbReference type="InterPro" id="IPR043154">
    <property type="entry name" value="Sec-1-like_dom1"/>
</dbReference>
<dbReference type="GO" id="GO:0016192">
    <property type="term" value="P:vesicle-mediated transport"/>
    <property type="evidence" value="ECO:0007669"/>
    <property type="project" value="InterPro"/>
</dbReference>
<dbReference type="InterPro" id="IPR001619">
    <property type="entry name" value="Sec1-like"/>
</dbReference>
<dbReference type="EMBL" id="CM032181">
    <property type="protein sequence ID" value="KAG7099740.1"/>
    <property type="molecule type" value="Genomic_DNA"/>
</dbReference>
<dbReference type="Gene3D" id="3.40.50.1910">
    <property type="match status" value="1"/>
</dbReference>
<dbReference type="PIRSF" id="PIRSF005715">
    <property type="entry name" value="VPS45_Sec1"/>
    <property type="match status" value="1"/>
</dbReference>
<dbReference type="InterPro" id="IPR027482">
    <property type="entry name" value="Sec1-like_dom2"/>
</dbReference>
<dbReference type="PANTHER" id="PTHR11679">
    <property type="entry name" value="VESICLE PROTEIN SORTING-ASSOCIATED"/>
    <property type="match status" value="1"/>
</dbReference>
<dbReference type="KEGG" id="more:E1B28_001555"/>
<dbReference type="Gene3D" id="3.90.830.10">
    <property type="entry name" value="Syntaxin Binding Protein 1, Chain A, domain 2"/>
    <property type="match status" value="1"/>
</dbReference>
<dbReference type="Proteomes" id="UP001049176">
    <property type="component" value="Chromosome 1"/>
</dbReference>
<gene>
    <name evidence="3" type="ORF">E1B28_001555</name>
</gene>
<evidence type="ECO:0000313" key="3">
    <source>
        <dbReference type="EMBL" id="KAG7099740.1"/>
    </source>
</evidence>
<evidence type="ECO:0000256" key="1">
    <source>
        <dbReference type="ARBA" id="ARBA00009884"/>
    </source>
</evidence>
<protein>
    <recommendedName>
        <fullName evidence="5">SLY1 protein</fullName>
    </recommendedName>
</protein>
<evidence type="ECO:0008006" key="5">
    <source>
        <dbReference type="Google" id="ProtNLM"/>
    </source>
</evidence>
<dbReference type="InterPro" id="IPR043127">
    <property type="entry name" value="Sec-1-like_dom3a"/>
</dbReference>
<dbReference type="RefSeq" id="XP_043016210.1">
    <property type="nucleotide sequence ID" value="XM_043147500.1"/>
</dbReference>
<comment type="similarity">
    <text evidence="1">Belongs to the STXBP/unc-18/SEC1 family.</text>
</comment>
<proteinExistence type="inferred from homology"/>
<dbReference type="Pfam" id="PF00995">
    <property type="entry name" value="Sec1"/>
    <property type="match status" value="1"/>
</dbReference>
<dbReference type="Gene3D" id="1.25.40.60">
    <property type="match status" value="1"/>
</dbReference>
<keyword evidence="4" id="KW-1185">Reference proteome</keyword>
<dbReference type="AlphaFoldDB" id="A0A9P7V3Q1"/>
<feature type="region of interest" description="Disordered" evidence="2">
    <location>
        <begin position="184"/>
        <end position="211"/>
    </location>
</feature>
<dbReference type="SUPFAM" id="SSF56815">
    <property type="entry name" value="Sec1/munc18-like (SM) proteins"/>
    <property type="match status" value="1"/>
</dbReference>
<accession>A0A9P7V3Q1</accession>
<evidence type="ECO:0000313" key="4">
    <source>
        <dbReference type="Proteomes" id="UP001049176"/>
    </source>
</evidence>
<organism evidence="3 4">
    <name type="scientific">Marasmius oreades</name>
    <name type="common">fairy-ring Marasmius</name>
    <dbReference type="NCBI Taxonomy" id="181124"/>
    <lineage>
        <taxon>Eukaryota</taxon>
        <taxon>Fungi</taxon>
        <taxon>Dikarya</taxon>
        <taxon>Basidiomycota</taxon>
        <taxon>Agaricomycotina</taxon>
        <taxon>Agaricomycetes</taxon>
        <taxon>Agaricomycetidae</taxon>
        <taxon>Agaricales</taxon>
        <taxon>Marasmiineae</taxon>
        <taxon>Marasmiaceae</taxon>
        <taxon>Marasmius</taxon>
    </lineage>
</organism>
<dbReference type="OrthoDB" id="10251230at2759"/>
<feature type="compositionally biased region" description="Polar residues" evidence="2">
    <location>
        <begin position="1"/>
        <end position="10"/>
    </location>
</feature>
<feature type="compositionally biased region" description="Polar residues" evidence="2">
    <location>
        <begin position="202"/>
        <end position="211"/>
    </location>
</feature>
<name>A0A9P7V3Q1_9AGAR</name>
<dbReference type="GeneID" id="66070631"/>
<comment type="caution">
    <text evidence="3">The sequence shown here is derived from an EMBL/GenBank/DDBJ whole genome shotgun (WGS) entry which is preliminary data.</text>
</comment>
<evidence type="ECO:0000256" key="2">
    <source>
        <dbReference type="SAM" id="MobiDB-lite"/>
    </source>
</evidence>
<dbReference type="Gene3D" id="3.40.50.2060">
    <property type="match status" value="1"/>
</dbReference>
<feature type="region of interest" description="Disordered" evidence="2">
    <location>
        <begin position="1"/>
        <end position="50"/>
    </location>
</feature>
<sequence length="702" mass="76233">MSSSTLKQPPTLQQSQTNALLSLLNLNNPPDITSSSTSKPSSSGVSTPTPPGPPVFKILVLDQQTKDVLATVLRVQDLRDVGVTLHVQLHSARSPLPDVPAVYFVSPTLVNIRRIAEDLRKNLYESYHFNFVEPLPRHLLEELAASIAQDGTEEYIEQVIDQYLSFIAPSPSLFSLLPPSASTLSQSSTPAPSNPTTPNSTYTILNSPTSTEQEIENEIERVASGLFSVVVTMGHVPFIRAPKGNAAEMVARKLETNIRDALISPRSYSSTAIQPPSLFSQDSTGLSTLQRPLLLILDRNIDLISTLSHGWTYQALVSDCLEIKLNRVKITHQPQPKSYDLDAKDFFWAKNAANPFPQVAEDIDLELNKYKQDAAEITRSTGVSDVNDIAQLDLTTNAAHLKTAITQLPELTARKAILDTHMNIATALLEQIKKRGLDELFSTEEAINKQTLAMILEALRSKRPDGDFTAEDKLRLVLVFYLSHPDNALSKEDIGELEKELKSAGADISAFEYVRRTREISRMTLSVSTGGTNTPLGGNAGHGTTGGELFKGFSVFGNKLTDRLKEGGLDHLISGVKNFLPANKLLPITRLTEALMDSSAASNHSLAETDEYLFLDPRAPKHQNAGLPGAASGSGQGPTRARRMAFNESIVFVVGGAGYVEYGNLEEWAAKTGKRVTYGGTEIVDPGGFVKVLEGLGKAQGG</sequence>
<feature type="compositionally biased region" description="Low complexity" evidence="2">
    <location>
        <begin position="184"/>
        <end position="201"/>
    </location>
</feature>
<dbReference type="InterPro" id="IPR036045">
    <property type="entry name" value="Sec1-like_sf"/>
</dbReference>